<evidence type="ECO:0000256" key="5">
    <source>
        <dbReference type="PIRSR" id="PIRSR617867-1"/>
    </source>
</evidence>
<evidence type="ECO:0000259" key="6">
    <source>
        <dbReference type="SMART" id="SM00226"/>
    </source>
</evidence>
<dbReference type="PANTHER" id="PTHR11717">
    <property type="entry name" value="LOW MOLECULAR WEIGHT PROTEIN TYROSINE PHOSPHATASE"/>
    <property type="match status" value="1"/>
</dbReference>
<dbReference type="EMBL" id="JABENB010000001">
    <property type="protein sequence ID" value="NNG38198.1"/>
    <property type="molecule type" value="Genomic_DNA"/>
</dbReference>
<dbReference type="PANTHER" id="PTHR11717:SF7">
    <property type="entry name" value="LOW MOLECULAR WEIGHT PHOSPHOTYROSINE PROTEIN PHOSPHATASE"/>
    <property type="match status" value="1"/>
</dbReference>
<dbReference type="InterPro" id="IPR017867">
    <property type="entry name" value="Tyr_phospatase_low_mol_wt"/>
</dbReference>
<dbReference type="RefSeq" id="WP_171151724.1">
    <property type="nucleotide sequence ID" value="NZ_JABENB010000001.1"/>
</dbReference>
<reference evidence="7 8" key="1">
    <citation type="submission" date="2020-05" db="EMBL/GenBank/DDBJ databases">
        <title>Flexivirga sp. ID2601S isolated from air conditioner.</title>
        <authorList>
            <person name="Kim D.H."/>
        </authorList>
    </citation>
    <scope>NUCLEOTIDE SEQUENCE [LARGE SCALE GENOMIC DNA]</scope>
    <source>
        <strain evidence="7 8">ID2601S</strain>
    </source>
</reference>
<name>A0A849AG60_9MICO</name>
<dbReference type="Proteomes" id="UP000557772">
    <property type="component" value="Unassembled WGS sequence"/>
</dbReference>
<evidence type="ECO:0000313" key="8">
    <source>
        <dbReference type="Proteomes" id="UP000557772"/>
    </source>
</evidence>
<feature type="active site" description="Nucleophile" evidence="5">
    <location>
        <position position="9"/>
    </location>
</feature>
<dbReference type="Pfam" id="PF01451">
    <property type="entry name" value="LMWPc"/>
    <property type="match status" value="1"/>
</dbReference>
<organism evidence="7 8">
    <name type="scientific">Flexivirga aerilata</name>
    <dbReference type="NCBI Taxonomy" id="1656889"/>
    <lineage>
        <taxon>Bacteria</taxon>
        <taxon>Bacillati</taxon>
        <taxon>Actinomycetota</taxon>
        <taxon>Actinomycetes</taxon>
        <taxon>Micrococcales</taxon>
        <taxon>Dermacoccaceae</taxon>
        <taxon>Flexivirga</taxon>
    </lineage>
</organism>
<accession>A0A849AG60</accession>
<dbReference type="Gene3D" id="3.40.50.2300">
    <property type="match status" value="1"/>
</dbReference>
<dbReference type="CDD" id="cd16343">
    <property type="entry name" value="LMWPTP"/>
    <property type="match status" value="1"/>
</dbReference>
<comment type="similarity">
    <text evidence="1">Belongs to the low molecular weight phosphotyrosine protein phosphatase family.</text>
</comment>
<dbReference type="PRINTS" id="PR00719">
    <property type="entry name" value="LMWPTPASE"/>
</dbReference>
<keyword evidence="4" id="KW-0904">Protein phosphatase</keyword>
<feature type="active site" description="Proton donor" evidence="5">
    <location>
        <position position="130"/>
    </location>
</feature>
<proteinExistence type="inferred from homology"/>
<feature type="domain" description="Phosphotyrosine protein phosphatase I" evidence="6">
    <location>
        <begin position="3"/>
        <end position="156"/>
    </location>
</feature>
<dbReference type="InterPro" id="IPR036196">
    <property type="entry name" value="Ptyr_pPase_sf"/>
</dbReference>
<dbReference type="SMART" id="SM00226">
    <property type="entry name" value="LMWPc"/>
    <property type="match status" value="1"/>
</dbReference>
<comment type="caution">
    <text evidence="7">The sequence shown here is derived from an EMBL/GenBank/DDBJ whole genome shotgun (WGS) entry which is preliminary data.</text>
</comment>
<sequence>MTYAVCFVCSGNICRSPMGEVILRSMLEDAGLGDEVTVDSAGVGGWHVGEPADPRTVAALRRGGYDGSTHRAKQIDASYLTERDLILGADRGHVREILHLAGQGTADADVRLVREFDPVAMQSGDLELDDPYYGNAADFDRCRDEVEAACRGLVDEITRQLR</sequence>
<feature type="active site" evidence="5">
    <location>
        <position position="15"/>
    </location>
</feature>
<evidence type="ECO:0000256" key="4">
    <source>
        <dbReference type="ARBA" id="ARBA00022912"/>
    </source>
</evidence>
<evidence type="ECO:0000313" key="7">
    <source>
        <dbReference type="EMBL" id="NNG38198.1"/>
    </source>
</evidence>
<dbReference type="InterPro" id="IPR023485">
    <property type="entry name" value="Ptyr_pPase"/>
</dbReference>
<evidence type="ECO:0000256" key="3">
    <source>
        <dbReference type="ARBA" id="ARBA00022801"/>
    </source>
</evidence>
<gene>
    <name evidence="7" type="ORF">HJ588_02780</name>
</gene>
<keyword evidence="8" id="KW-1185">Reference proteome</keyword>
<evidence type="ECO:0000256" key="2">
    <source>
        <dbReference type="ARBA" id="ARBA00013064"/>
    </source>
</evidence>
<dbReference type="EC" id="3.1.3.48" evidence="2"/>
<dbReference type="AlphaFoldDB" id="A0A849AG60"/>
<keyword evidence="3" id="KW-0378">Hydrolase</keyword>
<protein>
    <recommendedName>
        <fullName evidence="2">protein-tyrosine-phosphatase</fullName>
        <ecNumber evidence="2">3.1.3.48</ecNumber>
    </recommendedName>
</protein>
<dbReference type="InterPro" id="IPR050438">
    <property type="entry name" value="LMW_PTPase"/>
</dbReference>
<evidence type="ECO:0000256" key="1">
    <source>
        <dbReference type="ARBA" id="ARBA00011063"/>
    </source>
</evidence>
<dbReference type="SUPFAM" id="SSF52788">
    <property type="entry name" value="Phosphotyrosine protein phosphatases I"/>
    <property type="match status" value="1"/>
</dbReference>
<dbReference type="GO" id="GO:0004725">
    <property type="term" value="F:protein tyrosine phosphatase activity"/>
    <property type="evidence" value="ECO:0007669"/>
    <property type="project" value="UniProtKB-EC"/>
</dbReference>